<evidence type="ECO:0000256" key="3">
    <source>
        <dbReference type="SAM" id="SignalP"/>
    </source>
</evidence>
<protein>
    <recommendedName>
        <fullName evidence="6">Mid2 domain-containing protein</fullName>
    </recommendedName>
</protein>
<comment type="caution">
    <text evidence="4">The sequence shown here is derived from an EMBL/GenBank/DDBJ whole genome shotgun (WGS) entry which is preliminary data.</text>
</comment>
<gene>
    <name evidence="4" type="ORF">Agabi119p4_817</name>
</gene>
<keyword evidence="2" id="KW-0812">Transmembrane</keyword>
<keyword evidence="2" id="KW-0472">Membrane</keyword>
<keyword evidence="2" id="KW-1133">Transmembrane helix</keyword>
<keyword evidence="3" id="KW-0732">Signal</keyword>
<name>A0A8H7FBC7_AGABI</name>
<feature type="signal peptide" evidence="3">
    <location>
        <begin position="1"/>
        <end position="22"/>
    </location>
</feature>
<feature type="transmembrane region" description="Helical" evidence="2">
    <location>
        <begin position="254"/>
        <end position="276"/>
    </location>
</feature>
<feature type="compositionally biased region" description="Polar residues" evidence="1">
    <location>
        <begin position="407"/>
        <end position="433"/>
    </location>
</feature>
<feature type="region of interest" description="Disordered" evidence="1">
    <location>
        <begin position="283"/>
        <end position="332"/>
    </location>
</feature>
<accession>A0A8H7FBC7</accession>
<evidence type="ECO:0000256" key="1">
    <source>
        <dbReference type="SAM" id="MobiDB-lite"/>
    </source>
</evidence>
<dbReference type="EMBL" id="JABXXO010000001">
    <property type="protein sequence ID" value="KAF7784652.1"/>
    <property type="molecule type" value="Genomic_DNA"/>
</dbReference>
<feature type="compositionally biased region" description="Polar residues" evidence="1">
    <location>
        <begin position="296"/>
        <end position="332"/>
    </location>
</feature>
<feature type="region of interest" description="Disordered" evidence="1">
    <location>
        <begin position="211"/>
        <end position="250"/>
    </location>
</feature>
<feature type="region of interest" description="Disordered" evidence="1">
    <location>
        <begin position="388"/>
        <end position="465"/>
    </location>
</feature>
<sequence>MCCLDFLLCFFTLAACFHRIYGFPFEVSHPTQCGTQIFTWVDGTPPFNALIFVSDGTMRNLSIPADAYDSERAEGRFSFPLNFNRSQSIMFAMGDATGVTSGGITDVFTVGSASESSPSCNTTDPGVDFFFSTNSKLIQCKDFEFSLFPNAVQPITILVTVANGESFYLRPPPGDPFVWKANLTSGSSVLFTMTDSRNRVGGTSELNIVGDSDDSSCLRQLSPSAAPTRTPPAPTSTSTPTQTQSEGKRNNTGLIVGASIAGVVALAIIAVLIYFISKQSSRKGPKAIDLTGGEPDSSTGLLSFGQQQTRNPAMNPFSSSHDSTITPYSIGSPTGASMMDSNSMGNLSAAASIGAASGVGAVAAQGRQARMSAKHEAIQQDTYQTYLDPYNSPYEQRQSAASSSSAYQTTFNSPSGPSSTSTRKSTMESSAQLTPRRFIVHTDIEDEPIELPPMYSERPHGSQRS</sequence>
<feature type="chain" id="PRO_5034009954" description="Mid2 domain-containing protein" evidence="3">
    <location>
        <begin position="23"/>
        <end position="465"/>
    </location>
</feature>
<feature type="compositionally biased region" description="Low complexity" evidence="1">
    <location>
        <begin position="235"/>
        <end position="245"/>
    </location>
</feature>
<evidence type="ECO:0000256" key="2">
    <source>
        <dbReference type="SAM" id="Phobius"/>
    </source>
</evidence>
<evidence type="ECO:0000313" key="4">
    <source>
        <dbReference type="EMBL" id="KAF7784652.1"/>
    </source>
</evidence>
<dbReference type="AlphaFoldDB" id="A0A8H7FBC7"/>
<evidence type="ECO:0000313" key="5">
    <source>
        <dbReference type="Proteomes" id="UP000629468"/>
    </source>
</evidence>
<dbReference type="PANTHER" id="PTHR37487">
    <property type="entry name" value="CHROMOSOME 1, WHOLE GENOME SHOTGUN SEQUENCE"/>
    <property type="match status" value="1"/>
</dbReference>
<reference evidence="4 5" key="1">
    <citation type="journal article" name="Sci. Rep.">
        <title>Telomere-to-telomere assembled and centromere annotated genomes of the two main subspecies of the button mushroom Agaricus bisporus reveal especially polymorphic chromosome ends.</title>
        <authorList>
            <person name="Sonnenberg A.S.M."/>
            <person name="Sedaghat-Telgerd N."/>
            <person name="Lavrijssen B."/>
            <person name="Ohm R.A."/>
            <person name="Hendrickx P.M."/>
            <person name="Scholtmeijer K."/>
            <person name="Baars J.J.P."/>
            <person name="van Peer A."/>
        </authorList>
    </citation>
    <scope>NUCLEOTIDE SEQUENCE [LARGE SCALE GENOMIC DNA]</scope>
    <source>
        <strain evidence="4 5">H119_p4</strain>
    </source>
</reference>
<dbReference type="PANTHER" id="PTHR37487:SF3">
    <property type="entry name" value="CLEAVAGE_POLYADENYLATION SPECIFICITY FACTOR A SUBUNIT N-TERMINAL DOMAIN-CONTAINING PROTEIN"/>
    <property type="match status" value="1"/>
</dbReference>
<proteinExistence type="predicted"/>
<organism evidence="4 5">
    <name type="scientific">Agaricus bisporus var. burnettii</name>
    <dbReference type="NCBI Taxonomy" id="192524"/>
    <lineage>
        <taxon>Eukaryota</taxon>
        <taxon>Fungi</taxon>
        <taxon>Dikarya</taxon>
        <taxon>Basidiomycota</taxon>
        <taxon>Agaricomycotina</taxon>
        <taxon>Agaricomycetes</taxon>
        <taxon>Agaricomycetidae</taxon>
        <taxon>Agaricales</taxon>
        <taxon>Agaricineae</taxon>
        <taxon>Agaricaceae</taxon>
        <taxon>Agaricus</taxon>
    </lineage>
</organism>
<dbReference type="Proteomes" id="UP000629468">
    <property type="component" value="Unassembled WGS sequence"/>
</dbReference>
<evidence type="ECO:0008006" key="6">
    <source>
        <dbReference type="Google" id="ProtNLM"/>
    </source>
</evidence>